<comment type="caution">
    <text evidence="2">The sequence shown here is derived from an EMBL/GenBank/DDBJ whole genome shotgun (WGS) entry which is preliminary data.</text>
</comment>
<evidence type="ECO:0000256" key="1">
    <source>
        <dbReference type="SAM" id="Coils"/>
    </source>
</evidence>
<gene>
    <name evidence="2" type="ORF">R0G89_01890</name>
</gene>
<reference evidence="2" key="1">
    <citation type="journal article" date="2023" name="PeerJ">
        <title>Selection and evaluation of lactic acid bacteria from chicken feces in Thailand as potential probiotics.</title>
        <authorList>
            <person name="Khurajog B."/>
            <person name="Disastra Y."/>
            <person name="Lawwyne L.D."/>
            <person name="Sirichokchatchawan W."/>
            <person name="Niyomtham W."/>
            <person name="Yindee J."/>
            <person name="Hampson D.J."/>
            <person name="Prapasarakul N."/>
        </authorList>
    </citation>
    <scope>NUCLEOTIDE SEQUENCE</scope>
    <source>
        <strain evidence="2">BF9</strain>
    </source>
</reference>
<evidence type="ECO:0000313" key="3">
    <source>
        <dbReference type="Proteomes" id="UP001280897"/>
    </source>
</evidence>
<evidence type="ECO:0000313" key="2">
    <source>
        <dbReference type="EMBL" id="MDV2620487.1"/>
    </source>
</evidence>
<dbReference type="Proteomes" id="UP001280897">
    <property type="component" value="Unassembled WGS sequence"/>
</dbReference>
<name>A0AAW8YFW1_PEDAC</name>
<keyword evidence="1" id="KW-0175">Coiled coil</keyword>
<reference evidence="2" key="2">
    <citation type="submission" date="2023-10" db="EMBL/GenBank/DDBJ databases">
        <authorList>
            <person name="Khurajog B."/>
        </authorList>
    </citation>
    <scope>NUCLEOTIDE SEQUENCE</scope>
    <source>
        <strain evidence="2">BF9</strain>
    </source>
</reference>
<proteinExistence type="predicted"/>
<protein>
    <submittedName>
        <fullName evidence="2">Uncharacterized protein</fullName>
    </submittedName>
</protein>
<organism evidence="2 3">
    <name type="scientific">Pediococcus acidilactici</name>
    <dbReference type="NCBI Taxonomy" id="1254"/>
    <lineage>
        <taxon>Bacteria</taxon>
        <taxon>Bacillati</taxon>
        <taxon>Bacillota</taxon>
        <taxon>Bacilli</taxon>
        <taxon>Lactobacillales</taxon>
        <taxon>Lactobacillaceae</taxon>
        <taxon>Pediococcus</taxon>
        <taxon>Pediococcus acidilactici group</taxon>
    </lineage>
</organism>
<dbReference type="RefSeq" id="WP_224428680.1">
    <property type="nucleotide sequence ID" value="NZ_CAKMBA010000001.1"/>
</dbReference>
<sequence length="116" mass="13837">MDNDKDFIMKQVKSFAEGLGYVLGKKRNGDIEVVFQQENQQKNKFLAEIEQYLEKKKYREAIQSFFKLKYELEPGEYLKIGNQLLDKLKARLADEDEQVLLLERSLKNFKERWLGK</sequence>
<dbReference type="GeneID" id="57365982"/>
<dbReference type="EMBL" id="JAWJAV010000001">
    <property type="protein sequence ID" value="MDV2620487.1"/>
    <property type="molecule type" value="Genomic_DNA"/>
</dbReference>
<dbReference type="AlphaFoldDB" id="A0AAW8YFW1"/>
<accession>A0AAW8YFW1</accession>
<feature type="coiled-coil region" evidence="1">
    <location>
        <begin position="85"/>
        <end position="112"/>
    </location>
</feature>